<dbReference type="InterPro" id="IPR036928">
    <property type="entry name" value="AS_sf"/>
</dbReference>
<accession>A0A3L6T8L9</accession>
<dbReference type="PANTHER" id="PTHR42678:SF26">
    <property type="entry name" value="OS04G0183500 PROTEIN"/>
    <property type="match status" value="1"/>
</dbReference>
<dbReference type="STRING" id="4540.A0A3L6T8L9"/>
<organism evidence="1 2">
    <name type="scientific">Panicum miliaceum</name>
    <name type="common">Proso millet</name>
    <name type="synonym">Broomcorn millet</name>
    <dbReference type="NCBI Taxonomy" id="4540"/>
    <lineage>
        <taxon>Eukaryota</taxon>
        <taxon>Viridiplantae</taxon>
        <taxon>Streptophyta</taxon>
        <taxon>Embryophyta</taxon>
        <taxon>Tracheophyta</taxon>
        <taxon>Spermatophyta</taxon>
        <taxon>Magnoliopsida</taxon>
        <taxon>Liliopsida</taxon>
        <taxon>Poales</taxon>
        <taxon>Poaceae</taxon>
        <taxon>PACMAD clade</taxon>
        <taxon>Panicoideae</taxon>
        <taxon>Panicodae</taxon>
        <taxon>Paniceae</taxon>
        <taxon>Panicinae</taxon>
        <taxon>Panicum</taxon>
        <taxon>Panicum sect. Panicum</taxon>
    </lineage>
</organism>
<reference evidence="2" key="1">
    <citation type="journal article" date="2019" name="Nat. Commun.">
        <title>The genome of broomcorn millet.</title>
        <authorList>
            <person name="Zou C."/>
            <person name="Miki D."/>
            <person name="Li D."/>
            <person name="Tang Q."/>
            <person name="Xiao L."/>
            <person name="Rajput S."/>
            <person name="Deng P."/>
            <person name="Jia W."/>
            <person name="Huang R."/>
            <person name="Zhang M."/>
            <person name="Sun Y."/>
            <person name="Hu J."/>
            <person name="Fu X."/>
            <person name="Schnable P.S."/>
            <person name="Li F."/>
            <person name="Zhang H."/>
            <person name="Feng B."/>
            <person name="Zhu X."/>
            <person name="Liu R."/>
            <person name="Schnable J.C."/>
            <person name="Zhu J.-K."/>
            <person name="Zhang H."/>
        </authorList>
    </citation>
    <scope>NUCLEOTIDE SEQUENCE [LARGE SCALE GENOMIC DNA]</scope>
</reference>
<dbReference type="EMBL" id="PQIB02000002">
    <property type="protein sequence ID" value="RLN33817.1"/>
    <property type="molecule type" value="Genomic_DNA"/>
</dbReference>
<comment type="caution">
    <text evidence="1">The sequence shown here is derived from an EMBL/GenBank/DDBJ whole genome shotgun (WGS) entry which is preliminary data.</text>
</comment>
<dbReference type="OrthoDB" id="566138at2759"/>
<evidence type="ECO:0000313" key="2">
    <source>
        <dbReference type="Proteomes" id="UP000275267"/>
    </source>
</evidence>
<dbReference type="Proteomes" id="UP000275267">
    <property type="component" value="Unassembled WGS sequence"/>
</dbReference>
<evidence type="ECO:0000313" key="1">
    <source>
        <dbReference type="EMBL" id="RLN33817.1"/>
    </source>
</evidence>
<sequence>MREHRLDAIVAPNSDASSVVAVGGYPGIAVPAGYHREGVPFAVCFGGLRGYEMPYVFEQATGVRRPQLTTPN</sequence>
<dbReference type="PANTHER" id="PTHR42678">
    <property type="entry name" value="AMIDASE"/>
    <property type="match status" value="1"/>
</dbReference>
<keyword evidence="2" id="KW-1185">Reference proteome</keyword>
<gene>
    <name evidence="1" type="ORF">C2845_PM03G07200</name>
</gene>
<proteinExistence type="predicted"/>
<dbReference type="AlphaFoldDB" id="A0A3L6T8L9"/>
<evidence type="ECO:0008006" key="3">
    <source>
        <dbReference type="Google" id="ProtNLM"/>
    </source>
</evidence>
<name>A0A3L6T8L9_PANMI</name>
<dbReference type="SUPFAM" id="SSF75304">
    <property type="entry name" value="Amidase signature (AS) enzymes"/>
    <property type="match status" value="1"/>
</dbReference>
<dbReference type="Gene3D" id="3.90.1300.10">
    <property type="entry name" value="Amidase signature (AS) domain"/>
    <property type="match status" value="1"/>
</dbReference>
<protein>
    <recommendedName>
        <fullName evidence="3">Amidase domain-containing protein</fullName>
    </recommendedName>
</protein>